<evidence type="ECO:0000256" key="2">
    <source>
        <dbReference type="SAM" id="SignalP"/>
    </source>
</evidence>
<organism evidence="3 4">
    <name type="scientific">Sphingopyxis macrogoltabida</name>
    <name type="common">Sphingomonas macrogoltabidus</name>
    <dbReference type="NCBI Taxonomy" id="33050"/>
    <lineage>
        <taxon>Bacteria</taxon>
        <taxon>Pseudomonadati</taxon>
        <taxon>Pseudomonadota</taxon>
        <taxon>Alphaproteobacteria</taxon>
        <taxon>Sphingomonadales</taxon>
        <taxon>Sphingomonadaceae</taxon>
        <taxon>Sphingopyxis</taxon>
    </lineage>
</organism>
<feature type="compositionally biased region" description="Pro residues" evidence="1">
    <location>
        <begin position="258"/>
        <end position="272"/>
    </location>
</feature>
<feature type="compositionally biased region" description="Low complexity" evidence="1">
    <location>
        <begin position="182"/>
        <end position="194"/>
    </location>
</feature>
<protein>
    <submittedName>
        <fullName evidence="3">Uncharacterized protein</fullName>
    </submittedName>
</protein>
<feature type="region of interest" description="Disordered" evidence="1">
    <location>
        <begin position="34"/>
        <end position="199"/>
    </location>
</feature>
<dbReference type="EMBL" id="QFPJ01000069">
    <property type="protein sequence ID" value="PZQ20302.1"/>
    <property type="molecule type" value="Genomic_DNA"/>
</dbReference>
<dbReference type="Proteomes" id="UP000248597">
    <property type="component" value="Unassembled WGS sequence"/>
</dbReference>
<feature type="chain" id="PRO_5016019407" evidence="2">
    <location>
        <begin position="38"/>
        <end position="480"/>
    </location>
</feature>
<keyword evidence="2" id="KW-0732">Signal</keyword>
<feature type="compositionally biased region" description="Pro residues" evidence="1">
    <location>
        <begin position="143"/>
        <end position="157"/>
    </location>
</feature>
<evidence type="ECO:0000256" key="1">
    <source>
        <dbReference type="SAM" id="MobiDB-lite"/>
    </source>
</evidence>
<sequence length="480" mass="48783">MTTARIGMRQDRDRRARRPLAALVLSLALMQTPSVRAQDAETPAPPPAPAPSSGRPIDFRLPTTDDGRTPGVQGPADNGLPPVAPGESGSPAPTPAPTAPRIVPTQPRGNARPPATPTPAPTRSAPTPTPTPTPAPAAARPAPASPTPAPAPAPATPTPATGQPVADQPAPASPAAAPPASEPIILGAAPAEEVPAPPAGQGGTPLWAWLLAGFAALGAGAWYWRRRPASAGDAPVDLSDRPSPPPAAPPRSRAVPPVSAPPASTPKAPSSPTPASGPESAPSSFLPLSPASATPVFTPTPLVTRPAAERRAQVSMTLEIRSIRMTPEAVAVAFTLNLLNQGMLPATGMMVRIALGQGSAMPETVLARFFDGAGGSVLRDDMVLDAGAGEQLTTEAMLPRAIIEPLTIAGRAMLVPVLALDITYHWDGPGEAFGQNAGSFVLGREQGGGGSEKLAPLPLDRPSHAVDRPASRSTAMRRVQ</sequence>
<feature type="compositionally biased region" description="Low complexity" evidence="1">
    <location>
        <begin position="273"/>
        <end position="290"/>
    </location>
</feature>
<proteinExistence type="predicted"/>
<gene>
    <name evidence="3" type="ORF">DI569_16010</name>
</gene>
<feature type="signal peptide" evidence="2">
    <location>
        <begin position="1"/>
        <end position="37"/>
    </location>
</feature>
<dbReference type="AlphaFoldDB" id="A0A2W5KTI5"/>
<comment type="caution">
    <text evidence="3">The sequence shown here is derived from an EMBL/GenBank/DDBJ whole genome shotgun (WGS) entry which is preliminary data.</text>
</comment>
<feature type="region of interest" description="Disordered" evidence="1">
    <location>
        <begin position="231"/>
        <end position="290"/>
    </location>
</feature>
<feature type="compositionally biased region" description="Basic and acidic residues" evidence="1">
    <location>
        <begin position="461"/>
        <end position="470"/>
    </location>
</feature>
<evidence type="ECO:0000313" key="3">
    <source>
        <dbReference type="EMBL" id="PZQ20302.1"/>
    </source>
</evidence>
<reference evidence="3 4" key="1">
    <citation type="submission" date="2017-08" db="EMBL/GenBank/DDBJ databases">
        <title>Infants hospitalized years apart are colonized by the same room-sourced microbial strains.</title>
        <authorList>
            <person name="Brooks B."/>
            <person name="Olm M.R."/>
            <person name="Firek B.A."/>
            <person name="Baker R."/>
            <person name="Thomas B.C."/>
            <person name="Morowitz M.J."/>
            <person name="Banfield J.F."/>
        </authorList>
    </citation>
    <scope>NUCLEOTIDE SEQUENCE [LARGE SCALE GENOMIC DNA]</scope>
    <source>
        <strain evidence="3">S2_005_003_R2_47</strain>
    </source>
</reference>
<evidence type="ECO:0000313" key="4">
    <source>
        <dbReference type="Proteomes" id="UP000248597"/>
    </source>
</evidence>
<feature type="region of interest" description="Disordered" evidence="1">
    <location>
        <begin position="444"/>
        <end position="480"/>
    </location>
</feature>
<accession>A0A2W5KTI5</accession>
<name>A0A2W5KTI5_SPHMC</name>